<name>A0A6C0C6F8_9ZZZZ</name>
<accession>A0A6C0C6F8</accession>
<dbReference type="AlphaFoldDB" id="A0A6C0C6F8"/>
<evidence type="ECO:0000313" key="1">
    <source>
        <dbReference type="EMBL" id="QHT00306.1"/>
    </source>
</evidence>
<sequence length="48" mass="5716">MGSVETKYDLTIVSMSTSTHNWLKLENYFFNGLLLWIYVDINHFAFRV</sequence>
<proteinExistence type="predicted"/>
<organism evidence="1">
    <name type="scientific">viral metagenome</name>
    <dbReference type="NCBI Taxonomy" id="1070528"/>
    <lineage>
        <taxon>unclassified sequences</taxon>
        <taxon>metagenomes</taxon>
        <taxon>organismal metagenomes</taxon>
    </lineage>
</organism>
<protein>
    <submittedName>
        <fullName evidence="1">Uncharacterized protein</fullName>
    </submittedName>
</protein>
<reference evidence="1" key="1">
    <citation type="journal article" date="2020" name="Nature">
        <title>Giant virus diversity and host interactions through global metagenomics.</title>
        <authorList>
            <person name="Schulz F."/>
            <person name="Roux S."/>
            <person name="Paez-Espino D."/>
            <person name="Jungbluth S."/>
            <person name="Walsh D.A."/>
            <person name="Denef V.J."/>
            <person name="McMahon K.D."/>
            <person name="Konstantinidis K.T."/>
            <person name="Eloe-Fadrosh E.A."/>
            <person name="Kyrpides N.C."/>
            <person name="Woyke T."/>
        </authorList>
    </citation>
    <scope>NUCLEOTIDE SEQUENCE</scope>
    <source>
        <strain evidence="1">GVMAG-M-3300020192-26</strain>
    </source>
</reference>
<dbReference type="EMBL" id="MN739354">
    <property type="protein sequence ID" value="QHT00306.1"/>
    <property type="molecule type" value="Genomic_DNA"/>
</dbReference>